<dbReference type="GO" id="GO:0005840">
    <property type="term" value="C:ribosome"/>
    <property type="evidence" value="ECO:0007669"/>
    <property type="project" value="InterPro"/>
</dbReference>
<dbReference type="SUPFAM" id="SSF54211">
    <property type="entry name" value="Ribosomal protein S5 domain 2-like"/>
    <property type="match status" value="1"/>
</dbReference>
<proteinExistence type="predicted"/>
<organism evidence="2 3">
    <name type="scientific">Myodes glareolus</name>
    <name type="common">Bank vole</name>
    <name type="synonym">Clethrionomys glareolus</name>
    <dbReference type="NCBI Taxonomy" id="447135"/>
    <lineage>
        <taxon>Eukaryota</taxon>
        <taxon>Metazoa</taxon>
        <taxon>Chordata</taxon>
        <taxon>Craniata</taxon>
        <taxon>Vertebrata</taxon>
        <taxon>Euteleostomi</taxon>
        <taxon>Mammalia</taxon>
        <taxon>Eutheria</taxon>
        <taxon>Euarchontoglires</taxon>
        <taxon>Glires</taxon>
        <taxon>Rodentia</taxon>
        <taxon>Myomorpha</taxon>
        <taxon>Muroidea</taxon>
        <taxon>Cricetidae</taxon>
        <taxon>Arvicolinae</taxon>
        <taxon>Myodes</taxon>
    </lineage>
</organism>
<reference evidence="2 3" key="1">
    <citation type="journal article" date="2023" name="bioRxiv">
        <title>Conserved and derived expression patterns and positive selection on dental genes reveal complex evolutionary context of ever-growing rodent molars.</title>
        <authorList>
            <person name="Calamari Z.T."/>
            <person name="Song A."/>
            <person name="Cohen E."/>
            <person name="Akter M."/>
            <person name="Roy R.D."/>
            <person name="Hallikas O."/>
            <person name="Christensen M.M."/>
            <person name="Li P."/>
            <person name="Marangoni P."/>
            <person name="Jernvall J."/>
            <person name="Klein O.D."/>
        </authorList>
    </citation>
    <scope>NUCLEOTIDE SEQUENCE [LARGE SCALE GENOMIC DNA]</scope>
    <source>
        <strain evidence="2">V071</strain>
    </source>
</reference>
<evidence type="ECO:0000259" key="1">
    <source>
        <dbReference type="Pfam" id="PF03719"/>
    </source>
</evidence>
<name>A0AAW0K4W5_MYOGA</name>
<dbReference type="InterPro" id="IPR020568">
    <property type="entry name" value="Ribosomal_Su5_D2-typ_SF"/>
</dbReference>
<accession>A0AAW0K4W5</accession>
<feature type="domain" description="Small ribosomal subunit protein uS5 C-terminal" evidence="1">
    <location>
        <begin position="104"/>
        <end position="145"/>
    </location>
</feature>
<dbReference type="Pfam" id="PF03719">
    <property type="entry name" value="Ribosomal_S5_C"/>
    <property type="match status" value="1"/>
</dbReference>
<dbReference type="SUPFAM" id="SSF54768">
    <property type="entry name" value="dsRNA-binding domain-like"/>
    <property type="match status" value="1"/>
</dbReference>
<dbReference type="GO" id="GO:0006412">
    <property type="term" value="P:translation"/>
    <property type="evidence" value="ECO:0007669"/>
    <property type="project" value="InterPro"/>
</dbReference>
<dbReference type="AlphaFoldDB" id="A0AAW0K4W5"/>
<dbReference type="EMBL" id="JBBHLL010000005">
    <property type="protein sequence ID" value="KAK7833949.1"/>
    <property type="molecule type" value="Genomic_DNA"/>
</dbReference>
<dbReference type="Gene3D" id="3.30.160.20">
    <property type="match status" value="1"/>
</dbReference>
<dbReference type="InterPro" id="IPR005324">
    <property type="entry name" value="Ribosomal_uS5_C"/>
</dbReference>
<dbReference type="GO" id="GO:0003735">
    <property type="term" value="F:structural constituent of ribosome"/>
    <property type="evidence" value="ECO:0007669"/>
    <property type="project" value="InterPro"/>
</dbReference>
<comment type="caution">
    <text evidence="2">The sequence shown here is derived from an EMBL/GenBank/DDBJ whole genome shotgun (WGS) entry which is preliminary data.</text>
</comment>
<keyword evidence="3" id="KW-1185">Reference proteome</keyword>
<evidence type="ECO:0000313" key="3">
    <source>
        <dbReference type="Proteomes" id="UP001488838"/>
    </source>
</evidence>
<dbReference type="Proteomes" id="UP001488838">
    <property type="component" value="Unassembled WGS sequence"/>
</dbReference>
<gene>
    <name evidence="2" type="ORF">U0070_004930</name>
</gene>
<protein>
    <recommendedName>
        <fullName evidence="1">Small ribosomal subunit protein uS5 C-terminal domain-containing protein</fullName>
    </recommendedName>
</protein>
<evidence type="ECO:0000313" key="2">
    <source>
        <dbReference type="EMBL" id="KAK7833949.1"/>
    </source>
</evidence>
<sequence length="153" mass="17115">MLMVEALTVVEAMGLVEVKLKTRSKSLPPSCTAWTLKIKSLEQTYLFPCPLRNQRLLTFFLDSSIKDEGLKILPVHKQTQVGLWTRFQAFFFHFGNYSGHVGLGIAMVSAPVPKKLLMMGSFHNCYTSVRGCTTTLGNFAKASFDDTLRFTAT</sequence>